<evidence type="ECO:0000313" key="1">
    <source>
        <dbReference type="EMBL" id="GIX81350.1"/>
    </source>
</evidence>
<accession>A0AAV4NC06</accession>
<evidence type="ECO:0000313" key="2">
    <source>
        <dbReference type="Proteomes" id="UP001054945"/>
    </source>
</evidence>
<name>A0AAV4NC06_CAEEX</name>
<comment type="caution">
    <text evidence="1">The sequence shown here is derived from an EMBL/GenBank/DDBJ whole genome shotgun (WGS) entry which is preliminary data.</text>
</comment>
<organism evidence="1 2">
    <name type="scientific">Caerostris extrusa</name>
    <name type="common">Bark spider</name>
    <name type="synonym">Caerostris bankana</name>
    <dbReference type="NCBI Taxonomy" id="172846"/>
    <lineage>
        <taxon>Eukaryota</taxon>
        <taxon>Metazoa</taxon>
        <taxon>Ecdysozoa</taxon>
        <taxon>Arthropoda</taxon>
        <taxon>Chelicerata</taxon>
        <taxon>Arachnida</taxon>
        <taxon>Araneae</taxon>
        <taxon>Araneomorphae</taxon>
        <taxon>Entelegynae</taxon>
        <taxon>Araneoidea</taxon>
        <taxon>Araneidae</taxon>
        <taxon>Caerostris</taxon>
    </lineage>
</organism>
<protein>
    <submittedName>
        <fullName evidence="1">Uncharacterized protein</fullName>
    </submittedName>
</protein>
<sequence>MRKNACRIANKHFRARLKMLPEMAPGDDDDKPRSRHDCMLIQSLLHSEEPIKGNNALHIFKMPGAPRNSDLLIKKKMVVIISCEGP</sequence>
<reference evidence="1 2" key="1">
    <citation type="submission" date="2021-06" db="EMBL/GenBank/DDBJ databases">
        <title>Caerostris extrusa draft genome.</title>
        <authorList>
            <person name="Kono N."/>
            <person name="Arakawa K."/>
        </authorList>
    </citation>
    <scope>NUCLEOTIDE SEQUENCE [LARGE SCALE GENOMIC DNA]</scope>
</reference>
<dbReference type="AlphaFoldDB" id="A0AAV4NC06"/>
<gene>
    <name evidence="1" type="ORF">CEXT_662361</name>
</gene>
<dbReference type="EMBL" id="BPLR01003119">
    <property type="protein sequence ID" value="GIX81350.1"/>
    <property type="molecule type" value="Genomic_DNA"/>
</dbReference>
<keyword evidence="2" id="KW-1185">Reference proteome</keyword>
<dbReference type="Proteomes" id="UP001054945">
    <property type="component" value="Unassembled WGS sequence"/>
</dbReference>
<proteinExistence type="predicted"/>